<dbReference type="SUPFAM" id="SSF46894">
    <property type="entry name" value="C-terminal effector domain of the bipartite response regulators"/>
    <property type="match status" value="1"/>
</dbReference>
<dbReference type="PANTHER" id="PTHR16305">
    <property type="entry name" value="TESTICULAR SOLUBLE ADENYLYL CYCLASE"/>
    <property type="match status" value="1"/>
</dbReference>
<dbReference type="GO" id="GO:0006355">
    <property type="term" value="P:regulation of DNA-templated transcription"/>
    <property type="evidence" value="ECO:0007669"/>
    <property type="project" value="InterPro"/>
</dbReference>
<dbReference type="InterPro" id="IPR019734">
    <property type="entry name" value="TPR_rpt"/>
</dbReference>
<sequence>MMEDGPRRLLGRQREQQVLAGLLTAAREGRSGVVVLRGAAGIGKTSLLTYVLARASGFRAIRIAGFESEMELSYSGLQQFCAPLLGRLDRLPDPQQRALRIALGLTDGDPPDRLMVGLAVLTLLSEASSERPTICVIDDAQWVDAASLQALSFVARRILADPIVMIFAACQRRDDRLISDLPEVQVRGLNDDDARALLTTTVPGDLNEQVRENIIAEAGGNPLALMELHRVLSPAELAGGFGLAEAGQLTSRLERGFGRRLEELSDETATVLLIAAAEPSGEPRWLSSAAHQLGIAESAIEAAEKADLITVDSRVRFRHPLIRSAVYRGARTSERRRAHQALADVVDGPAAQEHRIWHLAHAANKPDEDLAQQLVRSAQQACARSGAAAAAAFLACAVELTPEQRTRAERALLAASAKLNSGAPEAASRLLMGASNGVEDELLSAKTDLLRAKAAFAASRGGEATSLLLATAKRLDDLDPELAKETYFEALTTAILAGRLANTPDTNVMGVAGAARHAATTDGAQRVVDLMLDALVTRVTDGYTAGTPVLKRAIEEFVRCDAADAVDLRWYDMATRICLDLFDHDAFGRIAARQLERLRAAGVLALLPVGLATSAAAAIFGGRLAEAAAHLAEAEAITTAIGGPPLRRSDPLLAAYRGQEARCREMAQATDGAVDHGQGLSIAAGLFALAVLHNGMGQYAEALKACETALEYDDFAVVNYTLAETVEAAIHCGDLAKSAEARDALVERATASGTDTALGLAARSRALTSDGPVAEAEYHTAISHFTRSPAVVYLARTHLVYGEWLRRQGRRVDARGQLRTAFQMFTEMGADGFAERTSRELEATGETVRRKRMGAEAELTTQETHIAKLAQAGSTNSEIAAALFISPRTVEWHMSKIFTKLGVTSRKELRKTELPVG</sequence>
<keyword evidence="1" id="KW-0547">Nucleotide-binding</keyword>
<dbReference type="Gene3D" id="1.25.40.10">
    <property type="entry name" value="Tetratricopeptide repeat domain"/>
    <property type="match status" value="1"/>
</dbReference>
<dbReference type="OrthoDB" id="134933at2"/>
<dbReference type="Gene3D" id="3.40.50.300">
    <property type="entry name" value="P-loop containing nucleotide triphosphate hydrolases"/>
    <property type="match status" value="1"/>
</dbReference>
<dbReference type="CDD" id="cd06170">
    <property type="entry name" value="LuxR_C_like"/>
    <property type="match status" value="1"/>
</dbReference>
<dbReference type="AlphaFoldDB" id="A0A2A7N3A9"/>
<dbReference type="EMBL" id="PDCP01000021">
    <property type="protein sequence ID" value="PEG38237.1"/>
    <property type="molecule type" value="Genomic_DNA"/>
</dbReference>
<dbReference type="PANTHER" id="PTHR16305:SF35">
    <property type="entry name" value="TRANSCRIPTIONAL ACTIVATOR DOMAIN"/>
    <property type="match status" value="1"/>
</dbReference>
<dbReference type="Gene3D" id="1.10.10.10">
    <property type="entry name" value="Winged helix-like DNA-binding domain superfamily/Winged helix DNA-binding domain"/>
    <property type="match status" value="1"/>
</dbReference>
<dbReference type="SUPFAM" id="SSF48452">
    <property type="entry name" value="TPR-like"/>
    <property type="match status" value="1"/>
</dbReference>
<dbReference type="InterPro" id="IPR041664">
    <property type="entry name" value="AAA_16"/>
</dbReference>
<dbReference type="InterPro" id="IPR000792">
    <property type="entry name" value="Tscrpt_reg_LuxR_C"/>
</dbReference>
<keyword evidence="2" id="KW-0067">ATP-binding</keyword>
<dbReference type="SMART" id="SM00421">
    <property type="entry name" value="HTH_LUXR"/>
    <property type="match status" value="1"/>
</dbReference>
<dbReference type="SMART" id="SM00028">
    <property type="entry name" value="TPR"/>
    <property type="match status" value="1"/>
</dbReference>
<dbReference type="PRINTS" id="PR00038">
    <property type="entry name" value="HTHLUXR"/>
</dbReference>
<dbReference type="GO" id="GO:0005737">
    <property type="term" value="C:cytoplasm"/>
    <property type="evidence" value="ECO:0007669"/>
    <property type="project" value="TreeGrafter"/>
</dbReference>
<protein>
    <submittedName>
        <fullName evidence="4">Transcriptional regulator</fullName>
    </submittedName>
</protein>
<dbReference type="PROSITE" id="PS50043">
    <property type="entry name" value="HTH_LUXR_2"/>
    <property type="match status" value="1"/>
</dbReference>
<evidence type="ECO:0000313" key="5">
    <source>
        <dbReference type="Proteomes" id="UP000220914"/>
    </source>
</evidence>
<keyword evidence="5" id="KW-1185">Reference proteome</keyword>
<dbReference type="InterPro" id="IPR011990">
    <property type="entry name" value="TPR-like_helical_dom_sf"/>
</dbReference>
<name>A0A2A7N3A9_MYCAG</name>
<dbReference type="InterPro" id="IPR016032">
    <property type="entry name" value="Sig_transdc_resp-reg_C-effctor"/>
</dbReference>
<evidence type="ECO:0000256" key="1">
    <source>
        <dbReference type="ARBA" id="ARBA00022741"/>
    </source>
</evidence>
<gene>
    <name evidence="4" type="ORF">CQY20_13715</name>
</gene>
<dbReference type="Pfam" id="PF13191">
    <property type="entry name" value="AAA_16"/>
    <property type="match status" value="1"/>
</dbReference>
<evidence type="ECO:0000259" key="3">
    <source>
        <dbReference type="PROSITE" id="PS50043"/>
    </source>
</evidence>
<reference evidence="4 5" key="1">
    <citation type="submission" date="2017-10" db="EMBL/GenBank/DDBJ databases">
        <title>The new phylogeny of genus Mycobacterium.</title>
        <authorList>
            <person name="Tortoli E."/>
            <person name="Trovato A."/>
            <person name="Cirillo D.M."/>
        </authorList>
    </citation>
    <scope>NUCLEOTIDE SEQUENCE [LARGE SCALE GENOMIC DNA]</scope>
    <source>
        <strain evidence="4 5">CCUG37673</strain>
    </source>
</reference>
<comment type="caution">
    <text evidence="4">The sequence shown here is derived from an EMBL/GenBank/DDBJ whole genome shotgun (WGS) entry which is preliminary data.</text>
</comment>
<evidence type="ECO:0000313" key="4">
    <source>
        <dbReference type="EMBL" id="PEG38237.1"/>
    </source>
</evidence>
<dbReference type="InterPro" id="IPR027417">
    <property type="entry name" value="P-loop_NTPase"/>
</dbReference>
<proteinExistence type="predicted"/>
<feature type="domain" description="HTH luxR-type" evidence="3">
    <location>
        <begin position="852"/>
        <end position="917"/>
    </location>
</feature>
<dbReference type="GO" id="GO:0005524">
    <property type="term" value="F:ATP binding"/>
    <property type="evidence" value="ECO:0007669"/>
    <property type="project" value="UniProtKB-KW"/>
</dbReference>
<dbReference type="SUPFAM" id="SSF52540">
    <property type="entry name" value="P-loop containing nucleoside triphosphate hydrolases"/>
    <property type="match status" value="1"/>
</dbReference>
<dbReference type="Proteomes" id="UP000220914">
    <property type="component" value="Unassembled WGS sequence"/>
</dbReference>
<accession>A0A2A7N3A9</accession>
<dbReference type="RefSeq" id="WP_097940638.1">
    <property type="nucleotide sequence ID" value="NZ_BLKS01000001.1"/>
</dbReference>
<dbReference type="Pfam" id="PF00196">
    <property type="entry name" value="GerE"/>
    <property type="match status" value="1"/>
</dbReference>
<dbReference type="InterPro" id="IPR036388">
    <property type="entry name" value="WH-like_DNA-bd_sf"/>
</dbReference>
<dbReference type="GO" id="GO:0003677">
    <property type="term" value="F:DNA binding"/>
    <property type="evidence" value="ECO:0007669"/>
    <property type="project" value="InterPro"/>
</dbReference>
<dbReference type="GO" id="GO:0004016">
    <property type="term" value="F:adenylate cyclase activity"/>
    <property type="evidence" value="ECO:0007669"/>
    <property type="project" value="TreeGrafter"/>
</dbReference>
<evidence type="ECO:0000256" key="2">
    <source>
        <dbReference type="ARBA" id="ARBA00022840"/>
    </source>
</evidence>
<organism evidence="4 5">
    <name type="scientific">Mycolicibacterium agri</name>
    <name type="common">Mycobacterium agri</name>
    <dbReference type="NCBI Taxonomy" id="36811"/>
    <lineage>
        <taxon>Bacteria</taxon>
        <taxon>Bacillati</taxon>
        <taxon>Actinomycetota</taxon>
        <taxon>Actinomycetes</taxon>
        <taxon>Mycobacteriales</taxon>
        <taxon>Mycobacteriaceae</taxon>
        <taxon>Mycolicibacterium</taxon>
    </lineage>
</organism>